<proteinExistence type="predicted"/>
<dbReference type="Proteomes" id="UP000001464">
    <property type="component" value="Segment"/>
</dbReference>
<dbReference type="InterPro" id="IPR021146">
    <property type="entry name" value="Phage_gp6-like_head-tail"/>
</dbReference>
<accession>Q4ZC67</accession>
<dbReference type="Gene3D" id="1.10.246.150">
    <property type="match status" value="1"/>
</dbReference>
<dbReference type="EMBL" id="AY954959">
    <property type="protein sequence ID" value="AAX91385.1"/>
    <property type="molecule type" value="Genomic_DNA"/>
</dbReference>
<sequence>MDALDVKMLNGTRIDDVSNDDVINKLILAYKQVAEEYCNQVFGDPLPGGVKKFIAECIKYGVSGNIASRSMGTVSYTYVTDVPSSMYKYLKPYRKLRW</sequence>
<dbReference type="CDD" id="cd08055">
    <property type="entry name" value="gp15"/>
    <property type="match status" value="1"/>
</dbReference>
<reference evidence="1 2" key="1">
    <citation type="journal article" date="2005" name="Proc. Natl. Acad. Sci. U.S.A.">
        <title>The complete genomes and proteomes of 27 Staphylococcus aureus bacteriophages.</title>
        <authorList>
            <person name="Kwan T."/>
            <person name="Liu J."/>
            <person name="Dubow M."/>
            <person name="Gros P."/>
            <person name="Pelletier J."/>
        </authorList>
    </citation>
    <scope>NUCLEOTIDE SEQUENCE</scope>
</reference>
<keyword evidence="2" id="KW-1185">Reference proteome</keyword>
<dbReference type="RefSeq" id="YP_240159.1">
    <property type="nucleotide sequence ID" value="NC_007056.1"/>
</dbReference>
<dbReference type="KEGG" id="vg:5133172"/>
<name>Q4ZC67_9CAUD</name>
<evidence type="ECO:0000313" key="2">
    <source>
        <dbReference type="Proteomes" id="UP000001464"/>
    </source>
</evidence>
<protein>
    <submittedName>
        <fullName evidence="1">ORF052</fullName>
    </submittedName>
</protein>
<evidence type="ECO:0000313" key="1">
    <source>
        <dbReference type="EMBL" id="AAX91385.1"/>
    </source>
</evidence>
<dbReference type="GeneID" id="5133172"/>
<organism evidence="1 2">
    <name type="scientific">Staphylococcus phage EW</name>
    <dbReference type="NCBI Taxonomy" id="2936814"/>
    <lineage>
        <taxon>Viruses</taxon>
        <taxon>Duplodnaviria</taxon>
        <taxon>Heunggongvirae</taxon>
        <taxon>Uroviricota</taxon>
        <taxon>Caudoviricetes</taxon>
        <taxon>Azeredovirinae</taxon>
        <taxon>Phietavirus</taxon>
        <taxon>Phietavirus EW</taxon>
    </lineage>
</organism>
<dbReference type="InterPro" id="IPR053746">
    <property type="entry name" value="Viral_HT_Connector_Assembly"/>
</dbReference>
<dbReference type="Pfam" id="PF05135">
    <property type="entry name" value="Phage_connect_1"/>
    <property type="match status" value="1"/>
</dbReference>